<keyword evidence="1" id="KW-1133">Transmembrane helix</keyword>
<dbReference type="AlphaFoldDB" id="A0A016T2S9"/>
<sequence length="238" mass="27449">MDWDMYYNRIWLDPVWYALSLALTGLMFYQRLVLILLHATVSFNRACAVYAPLQYTKIFTRTRTKLLPVLGFLICLPVLVAYSIPLFGCVYYFEPYSLSWMFDASICNRVHTIAEYVCHGVILSFSIVVDFSVAAYLFRDRKKQGRNMMDFMFIVQTLVLALSNGFFTLFLYTIGTLQYFTPLLDHMAKLNNILLALIYTATIALCNKHVRTEIFNLITCKRNARNIGTVLVVVTSNT</sequence>
<name>A0A016T2S9_9BILA</name>
<proteinExistence type="predicted"/>
<reference evidence="4" key="1">
    <citation type="journal article" date="2015" name="Nat. Genet.">
        <title>The genome and transcriptome of the zoonotic hookworm Ancylostoma ceylanicum identify infection-specific gene families.</title>
        <authorList>
            <person name="Schwarz E.M."/>
            <person name="Hu Y."/>
            <person name="Antoshechkin I."/>
            <person name="Miller M.M."/>
            <person name="Sternberg P.W."/>
            <person name="Aroian R.V."/>
        </authorList>
    </citation>
    <scope>NUCLEOTIDE SEQUENCE</scope>
    <source>
        <strain evidence="4">HY135</strain>
    </source>
</reference>
<dbReference type="InterPro" id="IPR019430">
    <property type="entry name" value="7TM_GPCR_serpentine_rcpt_Srx"/>
</dbReference>
<keyword evidence="4" id="KW-1185">Reference proteome</keyword>
<accession>A0A016T2S9</accession>
<evidence type="ECO:0000256" key="1">
    <source>
        <dbReference type="SAM" id="Phobius"/>
    </source>
</evidence>
<gene>
    <name evidence="3" type="primary">Acey_s0144.g2444</name>
    <name evidence="3" type="ORF">Y032_0144g2444</name>
</gene>
<feature type="domain" description="7TM GPCR serpentine receptor class x (Srx)" evidence="2">
    <location>
        <begin position="32"/>
        <end position="173"/>
    </location>
</feature>
<evidence type="ECO:0000313" key="4">
    <source>
        <dbReference type="Proteomes" id="UP000024635"/>
    </source>
</evidence>
<evidence type="ECO:0000313" key="3">
    <source>
        <dbReference type="EMBL" id="EYB96987.1"/>
    </source>
</evidence>
<feature type="transmembrane region" description="Helical" evidence="1">
    <location>
        <begin position="15"/>
        <end position="37"/>
    </location>
</feature>
<dbReference type="Proteomes" id="UP000024635">
    <property type="component" value="Unassembled WGS sequence"/>
</dbReference>
<dbReference type="EMBL" id="JARK01001480">
    <property type="protein sequence ID" value="EYB96987.1"/>
    <property type="molecule type" value="Genomic_DNA"/>
</dbReference>
<protein>
    <recommendedName>
        <fullName evidence="2">7TM GPCR serpentine receptor class x (Srx) domain-containing protein</fullName>
    </recommendedName>
</protein>
<keyword evidence="1" id="KW-0472">Membrane</keyword>
<dbReference type="Pfam" id="PF10328">
    <property type="entry name" value="7TM_GPCR_Srx"/>
    <property type="match status" value="1"/>
</dbReference>
<keyword evidence="1" id="KW-0812">Transmembrane</keyword>
<feature type="transmembrane region" description="Helical" evidence="1">
    <location>
        <begin position="113"/>
        <end position="138"/>
    </location>
</feature>
<evidence type="ECO:0000259" key="2">
    <source>
        <dbReference type="Pfam" id="PF10328"/>
    </source>
</evidence>
<dbReference type="SUPFAM" id="SSF81321">
    <property type="entry name" value="Family A G protein-coupled receptor-like"/>
    <property type="match status" value="1"/>
</dbReference>
<feature type="transmembrane region" description="Helical" evidence="1">
    <location>
        <begin position="66"/>
        <end position="93"/>
    </location>
</feature>
<dbReference type="Gene3D" id="1.20.1070.10">
    <property type="entry name" value="Rhodopsin 7-helix transmembrane proteins"/>
    <property type="match status" value="1"/>
</dbReference>
<feature type="transmembrane region" description="Helical" evidence="1">
    <location>
        <begin position="186"/>
        <end position="206"/>
    </location>
</feature>
<feature type="transmembrane region" description="Helical" evidence="1">
    <location>
        <begin position="150"/>
        <end position="174"/>
    </location>
</feature>
<organism evidence="3 4">
    <name type="scientific">Ancylostoma ceylanicum</name>
    <dbReference type="NCBI Taxonomy" id="53326"/>
    <lineage>
        <taxon>Eukaryota</taxon>
        <taxon>Metazoa</taxon>
        <taxon>Ecdysozoa</taxon>
        <taxon>Nematoda</taxon>
        <taxon>Chromadorea</taxon>
        <taxon>Rhabditida</taxon>
        <taxon>Rhabditina</taxon>
        <taxon>Rhabditomorpha</taxon>
        <taxon>Strongyloidea</taxon>
        <taxon>Ancylostomatidae</taxon>
        <taxon>Ancylostomatinae</taxon>
        <taxon>Ancylostoma</taxon>
    </lineage>
</organism>
<dbReference type="PANTHER" id="PTHR23017">
    <property type="entry name" value="SERPENTINE RECEPTOR, CLASS X"/>
    <property type="match status" value="1"/>
</dbReference>
<comment type="caution">
    <text evidence="3">The sequence shown here is derived from an EMBL/GenBank/DDBJ whole genome shotgun (WGS) entry which is preliminary data.</text>
</comment>